<organism evidence="2 3">
    <name type="scientific">Cognatishimia coralii</name>
    <dbReference type="NCBI Taxonomy" id="3083254"/>
    <lineage>
        <taxon>Bacteria</taxon>
        <taxon>Pseudomonadati</taxon>
        <taxon>Pseudomonadota</taxon>
        <taxon>Alphaproteobacteria</taxon>
        <taxon>Rhodobacterales</taxon>
        <taxon>Paracoccaceae</taxon>
        <taxon>Cognatishimia</taxon>
    </lineage>
</organism>
<dbReference type="NCBIfam" id="TIGR02218">
    <property type="entry name" value="phg_TIGR02218"/>
    <property type="match status" value="1"/>
</dbReference>
<gene>
    <name evidence="2" type="ORF">WG622_01190</name>
</gene>
<evidence type="ECO:0000259" key="1">
    <source>
        <dbReference type="Pfam" id="PF09356"/>
    </source>
</evidence>
<name>A0ABU8QBQ0_9RHOB</name>
<reference evidence="2 3" key="1">
    <citation type="submission" date="2024-03" db="EMBL/GenBank/DDBJ databases">
        <title>Cognatishimia coralii sp. nov., a marine bacterium isolated from coral surrounding seawater.</title>
        <authorList>
            <person name="Liu X."/>
            <person name="Liu S."/>
            <person name="Sun H."/>
            <person name="Zhang Y."/>
        </authorList>
    </citation>
    <scope>NUCLEOTIDE SEQUENCE [LARGE SCALE GENOMIC DNA]</scope>
    <source>
        <strain evidence="2 3">D5M38</strain>
    </source>
</reference>
<dbReference type="RefSeq" id="WP_339401921.1">
    <property type="nucleotide sequence ID" value="NZ_JBBGAZ010000001.1"/>
</dbReference>
<comment type="caution">
    <text evidence="2">The sequence shown here is derived from an EMBL/GenBank/DDBJ whole genome shotgun (WGS) entry which is preliminary data.</text>
</comment>
<protein>
    <submittedName>
        <fullName evidence="2">DUF2163 domain-containing protein</fullName>
    </submittedName>
</protein>
<dbReference type="InterPro" id="IPR018964">
    <property type="entry name" value="Phage_phiJL001_Gp84_C"/>
</dbReference>
<proteinExistence type="predicted"/>
<dbReference type="Pfam" id="PF09356">
    <property type="entry name" value="Phage_BR0599"/>
    <property type="match status" value="1"/>
</dbReference>
<feature type="domain" description="Bacteriophage phiJL001 Gp84 C-terminal" evidence="1">
    <location>
        <begin position="194"/>
        <end position="275"/>
    </location>
</feature>
<dbReference type="InterPro" id="IPR011928">
    <property type="entry name" value="Phage_phiJL001_Gp84"/>
</dbReference>
<evidence type="ECO:0000313" key="3">
    <source>
        <dbReference type="Proteomes" id="UP001368270"/>
    </source>
</evidence>
<dbReference type="EMBL" id="JBBGAZ010000001">
    <property type="protein sequence ID" value="MEJ5216841.1"/>
    <property type="molecule type" value="Genomic_DNA"/>
</dbReference>
<evidence type="ECO:0000313" key="2">
    <source>
        <dbReference type="EMBL" id="MEJ5216841.1"/>
    </source>
</evidence>
<sequence length="294" mass="32047">MGISERFQAHLESGHTTLARCWQVVRSDGEILGFTDHDRDLAFADTIFMADTGLTAQVLEQSTGLSVDNTEALGALTAAAISESDIAAGRFDGARVTAWLVNWAEVEDRLVLFRGSIGEIRRAGGAFHAELRGLTEPLNQPNGRIYQRACSAVLGDRACGFDTTTSGYEVEAEVLAVEDNRVLRVAAIDGAEDDWFAKGRLDVVTGDAAGLFGLIKRDAQGDERLLELWAPLAAELAVGDRVRLQAGCDKRFETCRLKFLNHHNFRGFPDLPSEDWLTVGPRDNGQNDGGSLRR</sequence>
<keyword evidence="3" id="KW-1185">Reference proteome</keyword>
<accession>A0ABU8QBQ0</accession>
<dbReference type="Pfam" id="PF09931">
    <property type="entry name" value="Phage_phiJL001_Gp84_N"/>
    <property type="match status" value="1"/>
</dbReference>
<dbReference type="Proteomes" id="UP001368270">
    <property type="component" value="Unassembled WGS sequence"/>
</dbReference>